<dbReference type="Gramene" id="Mp8g08640.2">
    <property type="protein sequence ID" value="Mp8g08640.2.cds"/>
    <property type="gene ID" value="Mp8g08640"/>
</dbReference>
<dbReference type="GO" id="GO:0003677">
    <property type="term" value="F:DNA binding"/>
    <property type="evidence" value="ECO:0007669"/>
    <property type="project" value="InterPro"/>
</dbReference>
<keyword evidence="8" id="KW-1185">Reference proteome</keyword>
<accession>A0A2R6WRL9</accession>
<feature type="region of interest" description="Disordered" evidence="6">
    <location>
        <begin position="1"/>
        <end position="29"/>
    </location>
</feature>
<feature type="compositionally biased region" description="Basic and acidic residues" evidence="6">
    <location>
        <begin position="1"/>
        <end position="15"/>
    </location>
</feature>
<dbReference type="OrthoDB" id="532500at2759"/>
<evidence type="ECO:0000256" key="3">
    <source>
        <dbReference type="ARBA" id="ARBA00022478"/>
    </source>
</evidence>
<dbReference type="GO" id="GO:0000428">
    <property type="term" value="C:DNA-directed RNA polymerase complex"/>
    <property type="evidence" value="ECO:0007669"/>
    <property type="project" value="UniProtKB-KW"/>
</dbReference>
<evidence type="ECO:0000256" key="1">
    <source>
        <dbReference type="ARBA" id="ARBA00004604"/>
    </source>
</evidence>
<gene>
    <name evidence="7" type="ORF">MARPO_0063s0055</name>
</gene>
<evidence type="ECO:0000256" key="4">
    <source>
        <dbReference type="ARBA" id="ARBA00023163"/>
    </source>
</evidence>
<dbReference type="InterPro" id="IPR009668">
    <property type="entry name" value="RNA_pol-assoc_fac_A49-like"/>
</dbReference>
<evidence type="ECO:0000313" key="7">
    <source>
        <dbReference type="EMBL" id="PTQ36510.1"/>
    </source>
</evidence>
<reference evidence="8" key="1">
    <citation type="journal article" date="2017" name="Cell">
        <title>Insights into land plant evolution garnered from the Marchantia polymorpha genome.</title>
        <authorList>
            <person name="Bowman J.L."/>
            <person name="Kohchi T."/>
            <person name="Yamato K.T."/>
            <person name="Jenkins J."/>
            <person name="Shu S."/>
            <person name="Ishizaki K."/>
            <person name="Yamaoka S."/>
            <person name="Nishihama R."/>
            <person name="Nakamura Y."/>
            <person name="Berger F."/>
            <person name="Adam C."/>
            <person name="Aki S.S."/>
            <person name="Althoff F."/>
            <person name="Araki T."/>
            <person name="Arteaga-Vazquez M.A."/>
            <person name="Balasubrmanian S."/>
            <person name="Barry K."/>
            <person name="Bauer D."/>
            <person name="Boehm C.R."/>
            <person name="Briginshaw L."/>
            <person name="Caballero-Perez J."/>
            <person name="Catarino B."/>
            <person name="Chen F."/>
            <person name="Chiyoda S."/>
            <person name="Chovatia M."/>
            <person name="Davies K.M."/>
            <person name="Delmans M."/>
            <person name="Demura T."/>
            <person name="Dierschke T."/>
            <person name="Dolan L."/>
            <person name="Dorantes-Acosta A.E."/>
            <person name="Eklund D.M."/>
            <person name="Florent S.N."/>
            <person name="Flores-Sandoval E."/>
            <person name="Fujiyama A."/>
            <person name="Fukuzawa H."/>
            <person name="Galik B."/>
            <person name="Grimanelli D."/>
            <person name="Grimwood J."/>
            <person name="Grossniklaus U."/>
            <person name="Hamada T."/>
            <person name="Haseloff J."/>
            <person name="Hetherington A.J."/>
            <person name="Higo A."/>
            <person name="Hirakawa Y."/>
            <person name="Hundley H.N."/>
            <person name="Ikeda Y."/>
            <person name="Inoue K."/>
            <person name="Inoue S.I."/>
            <person name="Ishida S."/>
            <person name="Jia Q."/>
            <person name="Kakita M."/>
            <person name="Kanazawa T."/>
            <person name="Kawai Y."/>
            <person name="Kawashima T."/>
            <person name="Kennedy M."/>
            <person name="Kinose K."/>
            <person name="Kinoshita T."/>
            <person name="Kohara Y."/>
            <person name="Koide E."/>
            <person name="Komatsu K."/>
            <person name="Kopischke S."/>
            <person name="Kubo M."/>
            <person name="Kyozuka J."/>
            <person name="Lagercrantz U."/>
            <person name="Lin S.S."/>
            <person name="Lindquist E."/>
            <person name="Lipzen A.M."/>
            <person name="Lu C.W."/>
            <person name="De Luna E."/>
            <person name="Martienssen R.A."/>
            <person name="Minamino N."/>
            <person name="Mizutani M."/>
            <person name="Mizutani M."/>
            <person name="Mochizuki N."/>
            <person name="Monte I."/>
            <person name="Mosher R."/>
            <person name="Nagasaki H."/>
            <person name="Nakagami H."/>
            <person name="Naramoto S."/>
            <person name="Nishitani K."/>
            <person name="Ohtani M."/>
            <person name="Okamoto T."/>
            <person name="Okumura M."/>
            <person name="Phillips J."/>
            <person name="Pollak B."/>
            <person name="Reinders A."/>
            <person name="Rovekamp M."/>
            <person name="Sano R."/>
            <person name="Sawa S."/>
            <person name="Schmid M.W."/>
            <person name="Shirakawa M."/>
            <person name="Solano R."/>
            <person name="Spunde A."/>
            <person name="Suetsugu N."/>
            <person name="Sugano S."/>
            <person name="Sugiyama A."/>
            <person name="Sun R."/>
            <person name="Suzuki Y."/>
            <person name="Takenaka M."/>
            <person name="Takezawa D."/>
            <person name="Tomogane H."/>
            <person name="Tsuzuki M."/>
            <person name="Ueda T."/>
            <person name="Umeda M."/>
            <person name="Ward J.M."/>
            <person name="Watanabe Y."/>
            <person name="Yazaki K."/>
            <person name="Yokoyama R."/>
            <person name="Yoshitake Y."/>
            <person name="Yotsui I."/>
            <person name="Zachgo S."/>
            <person name="Schmutz J."/>
        </authorList>
    </citation>
    <scope>NUCLEOTIDE SEQUENCE [LARGE SCALE GENOMIC DNA]</scope>
    <source>
        <strain evidence="8">Tak-1</strain>
    </source>
</reference>
<dbReference type="EMBL" id="KZ772735">
    <property type="protein sequence ID" value="PTQ36510.1"/>
    <property type="molecule type" value="Genomic_DNA"/>
</dbReference>
<evidence type="ECO:0000256" key="5">
    <source>
        <dbReference type="ARBA" id="ARBA00023242"/>
    </source>
</evidence>
<comment type="subcellular location">
    <subcellularLocation>
        <location evidence="1">Nucleus</location>
        <location evidence="1">Nucleolus</location>
    </subcellularLocation>
</comment>
<protein>
    <submittedName>
        <fullName evidence="7">Uncharacterized protein</fullName>
    </submittedName>
</protein>
<evidence type="ECO:0000313" key="8">
    <source>
        <dbReference type="Proteomes" id="UP000244005"/>
    </source>
</evidence>
<keyword evidence="5" id="KW-0539">Nucleus</keyword>
<keyword evidence="3" id="KW-0240">DNA-directed RNA polymerase</keyword>
<dbReference type="Pfam" id="PF06870">
    <property type="entry name" value="RNA_pol_I_A49"/>
    <property type="match status" value="1"/>
</dbReference>
<dbReference type="AlphaFoldDB" id="A0A2R6WRL9"/>
<evidence type="ECO:0000256" key="6">
    <source>
        <dbReference type="SAM" id="MobiDB-lite"/>
    </source>
</evidence>
<sequence>MEPRVRGFEYGRPTDEEAEEEDKNTPEMQKIKRKMLTEAFGSQRSRLRAARYERGIIKEDDLADMKGMENLFKDAAENESLLTTEQALAQANSVVARNVPPFDLNAKTPQAAYPLSKIITSEEWESMDVTELQAAAKYTSSEVQALRDEKVYPEFILNRLKRLRVEGDKEGSERRAHILNYIQHLLAFNNAGHSMIRKAADPWGSGGSVDLTEALGIPGPIVTKFLSIFTSKGSGAGPQGGAKRNKEHVELTISYVLILGLMADDYQADPFDLASELKMTVSELRPHYEQLGCKFEAVKGESRKMEGANPNSAQGKWKVTLPIPLSFPKIRNAPKQRGGGR</sequence>
<dbReference type="Proteomes" id="UP000244005">
    <property type="component" value="Unassembled WGS sequence"/>
</dbReference>
<proteinExistence type="inferred from homology"/>
<dbReference type="GO" id="GO:0005730">
    <property type="term" value="C:nucleolus"/>
    <property type="evidence" value="ECO:0007669"/>
    <property type="project" value="UniProtKB-SubCell"/>
</dbReference>
<organism evidence="7 8">
    <name type="scientific">Marchantia polymorpha</name>
    <name type="common">Common liverwort</name>
    <name type="synonym">Marchantia aquatica</name>
    <dbReference type="NCBI Taxonomy" id="3197"/>
    <lineage>
        <taxon>Eukaryota</taxon>
        <taxon>Viridiplantae</taxon>
        <taxon>Streptophyta</taxon>
        <taxon>Embryophyta</taxon>
        <taxon>Marchantiophyta</taxon>
        <taxon>Marchantiopsida</taxon>
        <taxon>Marchantiidae</taxon>
        <taxon>Marchantiales</taxon>
        <taxon>Marchantiaceae</taxon>
        <taxon>Marchantia</taxon>
    </lineage>
</organism>
<dbReference type="GO" id="GO:0006351">
    <property type="term" value="P:DNA-templated transcription"/>
    <property type="evidence" value="ECO:0007669"/>
    <property type="project" value="InterPro"/>
</dbReference>
<evidence type="ECO:0000256" key="2">
    <source>
        <dbReference type="ARBA" id="ARBA00009430"/>
    </source>
</evidence>
<name>A0A2R6WRL9_MARPO</name>
<comment type="similarity">
    <text evidence="2">Belongs to the eukaryotic RPA49/POLR1E RNA polymerase subunit family.</text>
</comment>
<keyword evidence="4" id="KW-0804">Transcription</keyword>
<dbReference type="PANTHER" id="PTHR14440">
    <property type="entry name" value="DNA-DIRECTED RNA POLYMERASE I SUBUNIT RPA49"/>
    <property type="match status" value="1"/>
</dbReference>